<feature type="compositionally biased region" description="Basic and acidic residues" evidence="3">
    <location>
        <begin position="204"/>
        <end position="267"/>
    </location>
</feature>
<proteinExistence type="predicted"/>
<evidence type="ECO:0000256" key="3">
    <source>
        <dbReference type="SAM" id="MobiDB-lite"/>
    </source>
</evidence>
<dbReference type="GO" id="GO:0030488">
    <property type="term" value="P:tRNA methylation"/>
    <property type="evidence" value="ECO:0007669"/>
    <property type="project" value="TreeGrafter"/>
</dbReference>
<gene>
    <name evidence="5" type="ORF">LTR91_006018</name>
</gene>
<feature type="compositionally biased region" description="Basic and acidic residues" evidence="3">
    <location>
        <begin position="384"/>
        <end position="393"/>
    </location>
</feature>
<dbReference type="InterPro" id="IPR030382">
    <property type="entry name" value="MeTrfase_TRM5/TYW2"/>
</dbReference>
<dbReference type="InterPro" id="IPR029063">
    <property type="entry name" value="SAM-dependent_MTases_sf"/>
</dbReference>
<feature type="compositionally biased region" description="Polar residues" evidence="3">
    <location>
        <begin position="506"/>
        <end position="520"/>
    </location>
</feature>
<dbReference type="GO" id="GO:0102522">
    <property type="term" value="F:tRNA 4-demethylwyosine alpha-amino-alpha-carboxypropyltransferase activity"/>
    <property type="evidence" value="ECO:0007669"/>
    <property type="project" value="UniProtKB-EC"/>
</dbReference>
<dbReference type="PANTHER" id="PTHR23245:SF25">
    <property type="entry name" value="TRNA WYBUTOSINE-SYNTHESIZING PROTEIN 2 HOMOLOG"/>
    <property type="match status" value="1"/>
</dbReference>
<comment type="caution">
    <text evidence="5">The sequence shown here is derived from an EMBL/GenBank/DDBJ whole genome shotgun (WGS) entry which is preliminary data.</text>
</comment>
<feature type="compositionally biased region" description="Polar residues" evidence="3">
    <location>
        <begin position="394"/>
        <end position="403"/>
    </location>
</feature>
<dbReference type="GO" id="GO:0008175">
    <property type="term" value="F:tRNA methyltransferase activity"/>
    <property type="evidence" value="ECO:0007669"/>
    <property type="project" value="TreeGrafter"/>
</dbReference>
<feature type="compositionally biased region" description="Low complexity" evidence="3">
    <location>
        <begin position="680"/>
        <end position="689"/>
    </location>
</feature>
<feature type="region of interest" description="Disordered" evidence="3">
    <location>
        <begin position="21"/>
        <end position="722"/>
    </location>
</feature>
<organism evidence="5 6">
    <name type="scientific">Friedmanniomyces endolithicus</name>
    <dbReference type="NCBI Taxonomy" id="329885"/>
    <lineage>
        <taxon>Eukaryota</taxon>
        <taxon>Fungi</taxon>
        <taxon>Dikarya</taxon>
        <taxon>Ascomycota</taxon>
        <taxon>Pezizomycotina</taxon>
        <taxon>Dothideomycetes</taxon>
        <taxon>Dothideomycetidae</taxon>
        <taxon>Mycosphaerellales</taxon>
        <taxon>Teratosphaeriaceae</taxon>
        <taxon>Friedmanniomyces</taxon>
    </lineage>
</organism>
<feature type="compositionally biased region" description="Low complexity" evidence="3">
    <location>
        <begin position="91"/>
        <end position="103"/>
    </location>
</feature>
<dbReference type="InterPro" id="IPR046784">
    <property type="entry name" value="Eap1"/>
</dbReference>
<dbReference type="PROSITE" id="PS51684">
    <property type="entry name" value="SAM_MT_TRM5_TYW2"/>
    <property type="match status" value="1"/>
</dbReference>
<dbReference type="Gene3D" id="3.40.50.150">
    <property type="entry name" value="Vaccinia Virus protein VP39"/>
    <property type="match status" value="1"/>
</dbReference>
<feature type="compositionally biased region" description="Polar residues" evidence="3">
    <location>
        <begin position="358"/>
        <end position="368"/>
    </location>
</feature>
<feature type="region of interest" description="Disordered" evidence="3">
    <location>
        <begin position="753"/>
        <end position="819"/>
    </location>
</feature>
<name>A0AAN6QXD6_9PEZI</name>
<evidence type="ECO:0000256" key="1">
    <source>
        <dbReference type="ARBA" id="ARBA00012265"/>
    </source>
</evidence>
<protein>
    <recommendedName>
        <fullName evidence="1">tRNA(Phe) (4-demethylwyosine(37)-C(7)) aminocarboxypropyltransferase</fullName>
        <ecNumber evidence="1">2.5.1.114</ecNumber>
    </recommendedName>
</protein>
<evidence type="ECO:0000259" key="4">
    <source>
        <dbReference type="PROSITE" id="PS51684"/>
    </source>
</evidence>
<dbReference type="GO" id="GO:0005737">
    <property type="term" value="C:cytoplasm"/>
    <property type="evidence" value="ECO:0007669"/>
    <property type="project" value="TreeGrafter"/>
</dbReference>
<evidence type="ECO:0000313" key="6">
    <source>
        <dbReference type="Proteomes" id="UP001175353"/>
    </source>
</evidence>
<feature type="compositionally biased region" description="Polar residues" evidence="3">
    <location>
        <begin position="558"/>
        <end position="568"/>
    </location>
</feature>
<dbReference type="Proteomes" id="UP001175353">
    <property type="component" value="Unassembled WGS sequence"/>
</dbReference>
<feature type="compositionally biased region" description="Basic and acidic residues" evidence="3">
    <location>
        <begin position="169"/>
        <end position="196"/>
    </location>
</feature>
<feature type="domain" description="SAM-dependent methyltransferase TRM5/TYW2-type" evidence="4">
    <location>
        <begin position="961"/>
        <end position="1278"/>
    </location>
</feature>
<sequence length="1282" mass="140350">MSTMTSSSIRRYTIEQLLHLRNSPAAIKPDNLPAIEQWIDESQQPHQQHQQKQGNATTTGASAPGGRPPRASGGVGVGEASPMGNFSTGQRPSLKSLKSSAARSGEDITLGPPKTLFASSRTTSRIADFEKPPTSLTEAALKEDTDGHRNSRTFGDKQTNRKSTSANDTETKHTAESWTVARERRAMGGDDEKTDGNVRNGKYGRHERDQQDSERRNGYGDRPDSRWHRDERREQNGDKPGGWRERERERRDRDWGRGHSDTKKPEWMDEPVANLDDDMVGEAGMPKNQEEFEKWKQQQHARNKKSADLDTDAVLPNPPPAAQEVKAQLSSRHISPLKLEGVTNRPFGVWGESKPSGGASSDNSQTPAKSAGARGKTSRFMPLFKKDEPREEPSSTVAAAQSSGEDKAGFDRILQMLGGTGVDPRPTPNESVNEPASPPPRQVSNGGGKPRSRFTGFFDQTPKSPEVLQSPPGTVAHYRPIESDALQGGRGMRGEPAHSIPMRTADLQSTSQPSRLQSSVGAMPSEPTMPTNGAREQRPPPPGRMNDLFLEPHPPSRGASTPDLNIQNLLAARPNPKQQVDNQNSKFLLDLLQTKGPPRPPSQQARPSADNGFKLWREQPPNLPETYAPQQHAPPPPGSFEDQLLRNHQMQEMPAHETPGRRQSQRAPPPGFYDEPALFQHHVPVHQNQPPQPQSQHHQRPLAEPTRQFISGPPGSRRMSGRMGLPQMQIPGQQSHPQYPLQVQPPYPGEFLQSPNGITAPPPPGFNPHMPRHPPGIHNIPSIFSAPQQQQQQPQRDLRDPRLPPLTAGFGGPGAGSEGVGMLQHQQQMMSPPAFYNGSAGMPPGFMQHLRSPVYVGGEGGLPATAAAGGRAVERHIVWKSPGIFRSLLMDRAIARWTAAHKCCDPETLAFLKRIQKSYVVYGSMLLLSTSAYASAIPPELQGSRQPEGDEASVGLHHLYIFIAGEMKITHIATTKPIPPSQRSETNQTSDNVLRAPLDFTPLYGDFGPSTCATNSPTVEDFSAAYWVTAKQNHLYQTWSPRWTMFSRGNITEKTRLLSLPSVLSAVADGEGDGRGCAAVDLYVGIGYFAFSYLKAGVKMVVGWDLNAWSVEGARKGAGANGWEVVVAEKEAREMTGAVGHLGEVSKEGARLILFNEDNTRAGGRIEQMRACGALPPVRHVNCGLLPTSAGSWGIAVDVLDEGYDGWLHVHENFAVDDIAQKADEVREQIQRLADGATARRHGPENAGRRLVRVDFVNRLKSYAPGVVHCVLDISISKYPLR</sequence>
<dbReference type="EC" id="2.5.1.114" evidence="1"/>
<accession>A0AAN6QXD6</accession>
<dbReference type="GO" id="GO:0031591">
    <property type="term" value="P:wybutosine biosynthetic process"/>
    <property type="evidence" value="ECO:0007669"/>
    <property type="project" value="TreeGrafter"/>
</dbReference>
<dbReference type="SUPFAM" id="SSF53335">
    <property type="entry name" value="S-adenosyl-L-methionine-dependent methyltransferases"/>
    <property type="match status" value="1"/>
</dbReference>
<feature type="compositionally biased region" description="Basic and acidic residues" evidence="3">
    <location>
        <begin position="140"/>
        <end position="159"/>
    </location>
</feature>
<evidence type="ECO:0000256" key="2">
    <source>
        <dbReference type="ARBA" id="ARBA00049400"/>
    </source>
</evidence>
<keyword evidence="6" id="KW-1185">Reference proteome</keyword>
<evidence type="ECO:0000313" key="5">
    <source>
        <dbReference type="EMBL" id="KAK0999223.1"/>
    </source>
</evidence>
<feature type="compositionally biased region" description="Low complexity" evidence="3">
    <location>
        <begin position="44"/>
        <end position="72"/>
    </location>
</feature>
<comment type="catalytic activity">
    <reaction evidence="2">
        <text>4-demethylwyosine(37) in tRNA(Phe) + S-adenosyl-L-methionine = 4-demethyl-7-[(3S)-3-amino-3-carboxypropyl]wyosine(37) in tRNA(Phe) + S-methyl-5'-thioadenosine + H(+)</text>
        <dbReference type="Rhea" id="RHEA:36355"/>
        <dbReference type="Rhea" id="RHEA-COMP:10164"/>
        <dbReference type="Rhea" id="RHEA-COMP:10378"/>
        <dbReference type="ChEBI" id="CHEBI:15378"/>
        <dbReference type="ChEBI" id="CHEBI:17509"/>
        <dbReference type="ChEBI" id="CHEBI:59789"/>
        <dbReference type="ChEBI" id="CHEBI:64315"/>
        <dbReference type="ChEBI" id="CHEBI:73550"/>
        <dbReference type="EC" id="2.5.1.114"/>
    </reaction>
</comment>
<dbReference type="EMBL" id="JAUJLE010000040">
    <property type="protein sequence ID" value="KAK0999223.1"/>
    <property type="molecule type" value="Genomic_DNA"/>
</dbReference>
<reference evidence="5" key="1">
    <citation type="submission" date="2023-06" db="EMBL/GenBank/DDBJ databases">
        <title>Black Yeasts Isolated from many extreme environments.</title>
        <authorList>
            <person name="Coleine C."/>
            <person name="Stajich J.E."/>
            <person name="Selbmann L."/>
        </authorList>
    </citation>
    <scope>NUCLEOTIDE SEQUENCE</scope>
    <source>
        <strain evidence="5">CCFEE 5200</strain>
    </source>
</reference>
<dbReference type="Pfam" id="PF20566">
    <property type="entry name" value="Eap1"/>
    <property type="match status" value="1"/>
</dbReference>
<feature type="compositionally biased region" description="Polar residues" evidence="3">
    <location>
        <begin position="576"/>
        <end position="586"/>
    </location>
</feature>
<dbReference type="PANTHER" id="PTHR23245">
    <property type="entry name" value="TRNA METHYLTRANSFERASE"/>
    <property type="match status" value="1"/>
</dbReference>
<feature type="compositionally biased region" description="Gly residues" evidence="3">
    <location>
        <begin position="809"/>
        <end position="819"/>
    </location>
</feature>